<dbReference type="SUPFAM" id="SSF56425">
    <property type="entry name" value="Succinate dehydrogenase/fumarate reductase flavoprotein, catalytic domain"/>
    <property type="match status" value="1"/>
</dbReference>
<reference evidence="11 12" key="1">
    <citation type="submission" date="2020-12" db="EMBL/GenBank/DDBJ databases">
        <title>FDA dAtabase for Regulatory Grade micrObial Sequences (FDA-ARGOS): Supporting development and validation of Infectious Disease Dx tests.</title>
        <authorList>
            <person name="Sproer C."/>
            <person name="Gronow S."/>
            <person name="Severitt S."/>
            <person name="Schroder I."/>
            <person name="Tallon L."/>
            <person name="Sadzewicz L."/>
            <person name="Zhao X."/>
            <person name="Boylan J."/>
            <person name="Ott S."/>
            <person name="Bowen H."/>
            <person name="Vavikolanu K."/>
            <person name="Mehta A."/>
            <person name="Aluvathingal J."/>
            <person name="Nadendla S."/>
            <person name="Lowell S."/>
            <person name="Myers T."/>
            <person name="Yan Y."/>
            <person name="Sichtig H."/>
        </authorList>
    </citation>
    <scope>NUCLEOTIDE SEQUENCE [LARGE SCALE GENOMIC DNA]</scope>
    <source>
        <strain evidence="11 12">FDAARGOS_911</strain>
    </source>
</reference>
<evidence type="ECO:0000256" key="4">
    <source>
        <dbReference type="ARBA" id="ARBA00015872"/>
    </source>
</evidence>
<dbReference type="EMBL" id="JAOTML010000008">
    <property type="protein sequence ID" value="MCY3053746.1"/>
    <property type="molecule type" value="Genomic_DNA"/>
</dbReference>
<dbReference type="InterPro" id="IPR036188">
    <property type="entry name" value="FAD/NAD-bd_sf"/>
</dbReference>
<comment type="catalytic activity">
    <reaction evidence="8">
        <text>dihydrourocanate + A = urocanate + AH2</text>
        <dbReference type="Rhea" id="RHEA:36059"/>
        <dbReference type="ChEBI" id="CHEBI:13193"/>
        <dbReference type="ChEBI" id="CHEBI:17499"/>
        <dbReference type="ChEBI" id="CHEBI:27247"/>
        <dbReference type="ChEBI" id="CHEBI:72991"/>
        <dbReference type="EC" id="1.3.99.33"/>
    </reaction>
</comment>
<dbReference type="EC" id="1.3.99.33" evidence="3"/>
<evidence type="ECO:0000313" key="12">
    <source>
        <dbReference type="Proteomes" id="UP000594771"/>
    </source>
</evidence>
<dbReference type="InterPro" id="IPR027477">
    <property type="entry name" value="Succ_DH/fumarate_Rdtase_cat_sf"/>
</dbReference>
<dbReference type="EMBL" id="CP065662">
    <property type="protein sequence ID" value="QPS00693.1"/>
    <property type="molecule type" value="Genomic_DNA"/>
</dbReference>
<dbReference type="Pfam" id="PF00890">
    <property type="entry name" value="FAD_binding_2"/>
    <property type="match status" value="1"/>
</dbReference>
<dbReference type="InterPro" id="IPR050315">
    <property type="entry name" value="FAD-oxidoreductase_2"/>
</dbReference>
<evidence type="ECO:0000313" key="11">
    <source>
        <dbReference type="EMBL" id="QPS00693.1"/>
    </source>
</evidence>
<keyword evidence="6" id="KW-0274">FAD</keyword>
<dbReference type="AlphaFoldDB" id="A0A0X8FES1"/>
<dbReference type="OrthoDB" id="9806724at2"/>
<dbReference type="GeneID" id="35766961"/>
<evidence type="ECO:0000256" key="2">
    <source>
        <dbReference type="ARBA" id="ARBA00001974"/>
    </source>
</evidence>
<evidence type="ECO:0000313" key="13">
    <source>
        <dbReference type="Proteomes" id="UP001069145"/>
    </source>
</evidence>
<protein>
    <recommendedName>
        <fullName evidence="4">Urocanate reductase</fullName>
        <ecNumber evidence="3">1.3.99.33</ecNumber>
    </recommendedName>
</protein>
<dbReference type="KEGG" id="aun:AWM73_05435"/>
<accession>A0A0X8FES1</accession>
<evidence type="ECO:0000313" key="10">
    <source>
        <dbReference type="EMBL" id="MCY3053746.1"/>
    </source>
</evidence>
<evidence type="ECO:0000256" key="7">
    <source>
        <dbReference type="ARBA" id="ARBA00023002"/>
    </source>
</evidence>
<evidence type="ECO:0000256" key="1">
    <source>
        <dbReference type="ARBA" id="ARBA00001917"/>
    </source>
</evidence>
<dbReference type="InterPro" id="IPR003953">
    <property type="entry name" value="FAD-dep_OxRdtase_2_FAD-bd"/>
</dbReference>
<dbReference type="Gene3D" id="3.90.700.10">
    <property type="entry name" value="Succinate dehydrogenase/fumarate reductase flavoprotein, catalytic domain"/>
    <property type="match status" value="1"/>
</dbReference>
<reference evidence="10" key="2">
    <citation type="submission" date="2022-09" db="EMBL/GenBank/DDBJ databases">
        <title>Aerococcus urinae taxonomy study.</title>
        <authorList>
            <person name="Christensen J."/>
            <person name="Senneby E."/>
        </authorList>
    </citation>
    <scope>NUCLEOTIDE SEQUENCE</scope>
    <source>
        <strain evidence="10">NLD-066-U95</strain>
    </source>
</reference>
<keyword evidence="7" id="KW-0560">Oxidoreductase</keyword>
<keyword evidence="13" id="KW-1185">Reference proteome</keyword>
<proteinExistence type="predicted"/>
<dbReference type="SUPFAM" id="SSF51905">
    <property type="entry name" value="FAD/NAD(P)-binding domain"/>
    <property type="match status" value="1"/>
</dbReference>
<evidence type="ECO:0000256" key="5">
    <source>
        <dbReference type="ARBA" id="ARBA00022630"/>
    </source>
</evidence>
<dbReference type="GO" id="GO:0033765">
    <property type="term" value="F:steroid dehydrogenase activity, acting on the CH-CH group of donors"/>
    <property type="evidence" value="ECO:0007669"/>
    <property type="project" value="UniProtKB-ARBA"/>
</dbReference>
<feature type="domain" description="FMN-binding" evidence="9">
    <location>
        <begin position="529"/>
        <end position="603"/>
    </location>
</feature>
<dbReference type="RefSeq" id="WP_060778428.1">
    <property type="nucleotide sequence ID" value="NZ_CAJHLF010000005.1"/>
</dbReference>
<evidence type="ECO:0000256" key="6">
    <source>
        <dbReference type="ARBA" id="ARBA00022827"/>
    </source>
</evidence>
<gene>
    <name evidence="11" type="ORF">I6G68_04605</name>
    <name evidence="10" type="ORF">ODY43_07065</name>
</gene>
<dbReference type="GO" id="GO:0016020">
    <property type="term" value="C:membrane"/>
    <property type="evidence" value="ECO:0007669"/>
    <property type="project" value="InterPro"/>
</dbReference>
<dbReference type="Pfam" id="PF04205">
    <property type="entry name" value="FMN_bind"/>
    <property type="match status" value="1"/>
</dbReference>
<dbReference type="InterPro" id="IPR007329">
    <property type="entry name" value="FMN-bd"/>
</dbReference>
<evidence type="ECO:0000256" key="8">
    <source>
        <dbReference type="ARBA" id="ARBA00049922"/>
    </source>
</evidence>
<dbReference type="Gene3D" id="3.90.1010.20">
    <property type="match status" value="1"/>
</dbReference>
<dbReference type="Gene3D" id="3.50.50.60">
    <property type="entry name" value="FAD/NAD(P)-binding domain"/>
    <property type="match status" value="1"/>
</dbReference>
<dbReference type="GO" id="GO:0010181">
    <property type="term" value="F:FMN binding"/>
    <property type="evidence" value="ECO:0007669"/>
    <property type="project" value="InterPro"/>
</dbReference>
<name>A0A0X8FES1_9LACT</name>
<keyword evidence="5" id="KW-0285">Flavoprotein</keyword>
<comment type="cofactor">
    <cofactor evidence="1">
        <name>FMN</name>
        <dbReference type="ChEBI" id="CHEBI:58210"/>
    </cofactor>
</comment>
<evidence type="ECO:0000259" key="9">
    <source>
        <dbReference type="SMART" id="SM00900"/>
    </source>
</evidence>
<dbReference type="Proteomes" id="UP000594771">
    <property type="component" value="Chromosome"/>
</dbReference>
<organism evidence="11 12">
    <name type="scientific">Aerococcus urinae</name>
    <dbReference type="NCBI Taxonomy" id="1376"/>
    <lineage>
        <taxon>Bacteria</taxon>
        <taxon>Bacillati</taxon>
        <taxon>Bacillota</taxon>
        <taxon>Bacilli</taxon>
        <taxon>Lactobacillales</taxon>
        <taxon>Aerococcaceae</taxon>
        <taxon>Aerococcus</taxon>
    </lineage>
</organism>
<dbReference type="PANTHER" id="PTHR43400:SF10">
    <property type="entry name" value="3-OXOSTEROID 1-DEHYDROGENASE"/>
    <property type="match status" value="1"/>
</dbReference>
<dbReference type="Proteomes" id="UP001069145">
    <property type="component" value="Unassembled WGS sequence"/>
</dbReference>
<dbReference type="PANTHER" id="PTHR43400">
    <property type="entry name" value="FUMARATE REDUCTASE"/>
    <property type="match status" value="1"/>
</dbReference>
<comment type="cofactor">
    <cofactor evidence="2">
        <name>FAD</name>
        <dbReference type="ChEBI" id="CHEBI:57692"/>
    </cofactor>
</comment>
<evidence type="ECO:0000256" key="3">
    <source>
        <dbReference type="ARBA" id="ARBA00013137"/>
    </source>
</evidence>
<dbReference type="SMART" id="SM00900">
    <property type="entry name" value="FMN_bind"/>
    <property type="match status" value="1"/>
</dbReference>
<sequence length="605" mass="65937">MLVNEQTTYAAEYDVVVLGFGGAGATAARFASDAGAKVLLVDAAPNGHEGGNTRYCAQLIGSADNKEAMHKYYDELMAGMDLNEEVKSTYIDGLVNMEDYIRDYLEVEPYSIKDHFDKFPLESAVYEYPEFEGVETYNFLTVHEGIFDAALWKVLRQKVIERSDSIDVWFESAAQHLLQDPSTKAIVGVQIDRQGQTVNIAAKNGVVLSVGGFENNPQMIKDYLNESRLAPLGGLYNQGHGVTMALEVGADLWHMANYESLGMYHGTAFDVPAGERATLHAFGTQPLTHGSILVIGDDGTRYFKEDEANRHGHIYNHGIWRVPQGQTRPYIVFDHKKYEELTQADGLFVDYAKAAVKANSLAELAQELDLDSEVLEATVKDFNHFAEAGKDYAFGRSSDSMTAFDAEGPYYAIPIVQTMLNTQGGPRRNAKAEILDSHGQVIPNLYGAGELGGITPGMYQGGMNIAECLIFGKIAGENAAQAKENSISQLTGTPTTENKVNLQSDLEKGVTTEDLQLKDNQYLGTSHSGMGDELNVVVTLDGDKLREITVLNHNESEQQGHEVFSELPQAMIAANSTDVDAISGATLSSNALKEAVADAIAKSKE</sequence>